<evidence type="ECO:0000313" key="1">
    <source>
        <dbReference type="EMBL" id="GFQ82375.1"/>
    </source>
</evidence>
<feature type="non-terminal residue" evidence="1">
    <location>
        <position position="1"/>
    </location>
</feature>
<name>A0A8X6FJI8_TRICU</name>
<protein>
    <submittedName>
        <fullName evidence="1">Uncharacterized protein</fullName>
    </submittedName>
</protein>
<keyword evidence="2" id="KW-1185">Reference proteome</keyword>
<dbReference type="EMBL" id="BMAO01032464">
    <property type="protein sequence ID" value="GFQ82375.1"/>
    <property type="molecule type" value="Genomic_DNA"/>
</dbReference>
<reference evidence="1" key="1">
    <citation type="submission" date="2020-07" db="EMBL/GenBank/DDBJ databases">
        <title>Multicomponent nature underlies the extraordinary mechanical properties of spider dragline silk.</title>
        <authorList>
            <person name="Kono N."/>
            <person name="Nakamura H."/>
            <person name="Mori M."/>
            <person name="Yoshida Y."/>
            <person name="Ohtoshi R."/>
            <person name="Malay A.D."/>
            <person name="Moran D.A.P."/>
            <person name="Tomita M."/>
            <person name="Numata K."/>
            <person name="Arakawa K."/>
        </authorList>
    </citation>
    <scope>NUCLEOTIDE SEQUENCE</scope>
</reference>
<sequence>FLQALEYPTTVGRLATALDRVLLVNQVRLGPEDVELINNPSTSSSHLPSDVISSLSSAASQNAVRSAPSSAATTNNHVEVVAEV</sequence>
<organism evidence="1 2">
    <name type="scientific">Trichonephila clavata</name>
    <name type="common">Joro spider</name>
    <name type="synonym">Nephila clavata</name>
    <dbReference type="NCBI Taxonomy" id="2740835"/>
    <lineage>
        <taxon>Eukaryota</taxon>
        <taxon>Metazoa</taxon>
        <taxon>Ecdysozoa</taxon>
        <taxon>Arthropoda</taxon>
        <taxon>Chelicerata</taxon>
        <taxon>Arachnida</taxon>
        <taxon>Araneae</taxon>
        <taxon>Araneomorphae</taxon>
        <taxon>Entelegynae</taxon>
        <taxon>Araneoidea</taxon>
        <taxon>Nephilidae</taxon>
        <taxon>Trichonephila</taxon>
    </lineage>
</organism>
<accession>A0A8X6FJI8</accession>
<proteinExistence type="predicted"/>
<dbReference type="AlphaFoldDB" id="A0A8X6FJI8"/>
<gene>
    <name evidence="1" type="primary">NCL1_41970</name>
    <name evidence="1" type="ORF">TNCT_462201</name>
</gene>
<comment type="caution">
    <text evidence="1">The sequence shown here is derived from an EMBL/GenBank/DDBJ whole genome shotgun (WGS) entry which is preliminary data.</text>
</comment>
<dbReference type="Proteomes" id="UP000887116">
    <property type="component" value="Unassembled WGS sequence"/>
</dbReference>
<evidence type="ECO:0000313" key="2">
    <source>
        <dbReference type="Proteomes" id="UP000887116"/>
    </source>
</evidence>